<evidence type="ECO:0000313" key="2">
    <source>
        <dbReference type="Proteomes" id="UP000053660"/>
    </source>
</evidence>
<protein>
    <recommendedName>
        <fullName evidence="3">Piwi domain-containing protein</fullName>
    </recommendedName>
</protein>
<accession>A0A0B1SHD4</accession>
<dbReference type="Proteomes" id="UP000053660">
    <property type="component" value="Unassembled WGS sequence"/>
</dbReference>
<reference evidence="1 2" key="1">
    <citation type="submission" date="2014-03" db="EMBL/GenBank/DDBJ databases">
        <title>Draft genome of the hookworm Oesophagostomum dentatum.</title>
        <authorList>
            <person name="Mitreva M."/>
        </authorList>
    </citation>
    <scope>NUCLEOTIDE SEQUENCE [LARGE SCALE GENOMIC DNA]</scope>
    <source>
        <strain evidence="1 2">OD-Hann</strain>
    </source>
</reference>
<proteinExistence type="predicted"/>
<dbReference type="EMBL" id="KN576191">
    <property type="protein sequence ID" value="KHJ82947.1"/>
    <property type="molecule type" value="Genomic_DNA"/>
</dbReference>
<evidence type="ECO:0000313" key="1">
    <source>
        <dbReference type="EMBL" id="KHJ82947.1"/>
    </source>
</evidence>
<organism evidence="1 2">
    <name type="scientific">Oesophagostomum dentatum</name>
    <name type="common">Nodular worm</name>
    <dbReference type="NCBI Taxonomy" id="61180"/>
    <lineage>
        <taxon>Eukaryota</taxon>
        <taxon>Metazoa</taxon>
        <taxon>Ecdysozoa</taxon>
        <taxon>Nematoda</taxon>
        <taxon>Chromadorea</taxon>
        <taxon>Rhabditida</taxon>
        <taxon>Rhabditina</taxon>
        <taxon>Rhabditomorpha</taxon>
        <taxon>Strongyloidea</taxon>
        <taxon>Strongylidae</taxon>
        <taxon>Oesophagostomum</taxon>
    </lineage>
</organism>
<gene>
    <name evidence="1" type="ORF">OESDEN_17358</name>
</gene>
<feature type="non-terminal residue" evidence="1">
    <location>
        <position position="1"/>
    </location>
</feature>
<dbReference type="AlphaFoldDB" id="A0A0B1SHD4"/>
<name>A0A0B1SHD4_OESDE</name>
<dbReference type="OrthoDB" id="5845716at2759"/>
<sequence>GFSLVVGLRLTLLGTSRNPVSFVAVGISDVPIKDLEDTLPNKFGITLACAPKRVDGFRREAPGIAFANVSPQVDKAKCSWRQERTTRNVETALGIMFKNRGIQCGKFERVRINEGRDEDMEKELLEVFETNKGQESVLIIYIDRAENRSHEYLKLLERRFLIPTQQLTAELAEKIQQ</sequence>
<keyword evidence="2" id="KW-1185">Reference proteome</keyword>
<evidence type="ECO:0008006" key="3">
    <source>
        <dbReference type="Google" id="ProtNLM"/>
    </source>
</evidence>